<evidence type="ECO:0000313" key="2">
    <source>
        <dbReference type="RefSeq" id="XP_016693029.1"/>
    </source>
</evidence>
<keyword evidence="1" id="KW-1185">Reference proteome</keyword>
<dbReference type="KEGG" id="ghi:107909854"/>
<evidence type="ECO:0000313" key="1">
    <source>
        <dbReference type="Proteomes" id="UP000818029"/>
    </source>
</evidence>
<reference evidence="1" key="1">
    <citation type="journal article" date="2020" name="Nat. Genet.">
        <title>Genomic diversifications of five Gossypium allopolyploid species and their impact on cotton improvement.</title>
        <authorList>
            <person name="Chen Z.J."/>
            <person name="Sreedasyam A."/>
            <person name="Ando A."/>
            <person name="Song Q."/>
            <person name="De Santiago L.M."/>
            <person name="Hulse-Kemp A.M."/>
            <person name="Ding M."/>
            <person name="Ye W."/>
            <person name="Kirkbride R.C."/>
            <person name="Jenkins J."/>
            <person name="Plott C."/>
            <person name="Lovell J."/>
            <person name="Lin Y.M."/>
            <person name="Vaughn R."/>
            <person name="Liu B."/>
            <person name="Simpson S."/>
            <person name="Scheffler B.E."/>
            <person name="Wen L."/>
            <person name="Saski C.A."/>
            <person name="Grover C.E."/>
            <person name="Hu G."/>
            <person name="Conover J.L."/>
            <person name="Carlson J.W."/>
            <person name="Shu S."/>
            <person name="Boston L.B."/>
            <person name="Williams M."/>
            <person name="Peterson D.G."/>
            <person name="McGee K."/>
            <person name="Jones D.C."/>
            <person name="Wendel J.F."/>
            <person name="Stelly D.M."/>
            <person name="Grimwood J."/>
            <person name="Schmutz J."/>
        </authorList>
    </citation>
    <scope>NUCLEOTIDE SEQUENCE [LARGE SCALE GENOMIC DNA]</scope>
    <source>
        <strain evidence="1">cv. TM-1</strain>
    </source>
</reference>
<dbReference type="STRING" id="3635.A0A1U8JXM1"/>
<dbReference type="Proteomes" id="UP000818029">
    <property type="component" value="Chromosome D02"/>
</dbReference>
<name>A0A1U8JXM1_GOSHI</name>
<sequence length="203" mass="22550">MESTQDIELINQAIQKLLEGTTVKAISENDNDHLLSRLFSQLESLKENNTLKQYEVEELNFPRAEDDKAEAKSENGSGCGGMGVEELVKELKAIKKQNTITHGLLSVMIVVTLFWQVSEASLLLQVKNGLTHPFKSVGSWLVTLLKGRAKPTQQHYNHLVDASASPPSLQLPEFPHLGSSGKDTEWEPSKVLPIIVFVYSVQK</sequence>
<dbReference type="GeneID" id="107909854"/>
<dbReference type="OMA" id="CPGTEDH"/>
<reference evidence="2" key="2">
    <citation type="submission" date="2025-08" db="UniProtKB">
        <authorList>
            <consortium name="RefSeq"/>
        </authorList>
    </citation>
    <scope>IDENTIFICATION</scope>
</reference>
<dbReference type="AlphaFoldDB" id="A0A1U8JXM1"/>
<organism evidence="1 2">
    <name type="scientific">Gossypium hirsutum</name>
    <name type="common">Upland cotton</name>
    <name type="synonym">Gossypium mexicanum</name>
    <dbReference type="NCBI Taxonomy" id="3635"/>
    <lineage>
        <taxon>Eukaryota</taxon>
        <taxon>Viridiplantae</taxon>
        <taxon>Streptophyta</taxon>
        <taxon>Embryophyta</taxon>
        <taxon>Tracheophyta</taxon>
        <taxon>Spermatophyta</taxon>
        <taxon>Magnoliopsida</taxon>
        <taxon>eudicotyledons</taxon>
        <taxon>Gunneridae</taxon>
        <taxon>Pentapetalae</taxon>
        <taxon>rosids</taxon>
        <taxon>malvids</taxon>
        <taxon>Malvales</taxon>
        <taxon>Malvaceae</taxon>
        <taxon>Malvoideae</taxon>
        <taxon>Gossypium</taxon>
    </lineage>
</organism>
<dbReference type="RefSeq" id="XP_016693029.1">
    <property type="nucleotide sequence ID" value="XM_016837540.2"/>
</dbReference>
<protein>
    <submittedName>
        <fullName evidence="2">Uncharacterized protein</fullName>
    </submittedName>
</protein>
<gene>
    <name evidence="2" type="primary">LOC107909854</name>
</gene>
<dbReference type="PANTHER" id="PTHR35280:SF1">
    <property type="entry name" value="F17L21.9"/>
    <property type="match status" value="1"/>
</dbReference>
<proteinExistence type="predicted"/>
<dbReference type="PANTHER" id="PTHR35280">
    <property type="entry name" value="F17L21.9"/>
    <property type="match status" value="1"/>
</dbReference>
<accession>A0A1U8JXM1</accession>
<dbReference type="PaxDb" id="3635-A0A1U8JXM1"/>
<dbReference type="OrthoDB" id="782808at2759"/>